<dbReference type="GeneID" id="28479233"/>
<dbReference type="EMBL" id="KM350508">
    <property type="protein sequence ID" value="AIS40864.1"/>
    <property type="molecule type" value="Viral_cRNA"/>
</dbReference>
<evidence type="ECO:0000313" key="4">
    <source>
        <dbReference type="Proteomes" id="UP000203470"/>
    </source>
</evidence>
<dbReference type="InterPro" id="IPR032433">
    <property type="entry name" value="DiSB-ORF2_chro"/>
</dbReference>
<feature type="domain" description="Putative virion glycoprotein N-terminal" evidence="2">
    <location>
        <begin position="58"/>
        <end position="342"/>
    </location>
</feature>
<organism evidence="3 4">
    <name type="scientific">Brejeira virus</name>
    <dbReference type="NCBI Taxonomy" id="1552662"/>
    <lineage>
        <taxon>Viruses</taxon>
        <taxon>Riboviria</taxon>
        <taxon>Negevirus</taxon>
    </lineage>
</organism>
<evidence type="ECO:0000256" key="1">
    <source>
        <dbReference type="SAM" id="Phobius"/>
    </source>
</evidence>
<reference evidence="3 4" key="1">
    <citation type="submission" date="2014-08" db="EMBL/GenBank/DDBJ databases">
        <title>Emergence of a new restricted insect viruses in Amazon Region.</title>
        <authorList>
            <person name="Nunes M.R.T."/>
            <person name="Vianez-Junior J.L.S.G."/>
            <person name="Silva S.P."/>
            <person name="Cardoso J.F."/>
            <person name="Oliveira L.F."/>
            <person name="Da Silva D.E.A."/>
            <person name="Vasconcelos J.M."/>
            <person name="Nunes Neto J.P."/>
            <person name="Carvalho V.L."/>
            <person name="Guzman H."/>
            <person name="Tesh R."/>
            <person name="Vasconcelos P.F.C."/>
        </authorList>
    </citation>
    <scope>NUCLEOTIDE SEQUENCE [LARGE SCALE GENOMIC DNA]</scope>
    <source>
        <strain evidence="3 4">AR800208-B</strain>
    </source>
</reference>
<dbReference type="Proteomes" id="UP000203470">
    <property type="component" value="Segment"/>
</dbReference>
<dbReference type="Pfam" id="PF16506">
    <property type="entry name" value="DiSB-ORF2_chro"/>
    <property type="match status" value="1"/>
</dbReference>
<dbReference type="OrthoDB" id="9646at10239"/>
<protein>
    <recommendedName>
        <fullName evidence="2">Putative virion glycoprotein N-terminal domain-containing protein</fullName>
    </recommendedName>
</protein>
<keyword evidence="1" id="KW-0472">Membrane</keyword>
<dbReference type="RefSeq" id="YP_009270626.1">
    <property type="nucleotide sequence ID" value="NC_030743.1"/>
</dbReference>
<keyword evidence="1" id="KW-1133">Transmembrane helix</keyword>
<feature type="transmembrane region" description="Helical" evidence="1">
    <location>
        <begin position="339"/>
        <end position="358"/>
    </location>
</feature>
<dbReference type="KEGG" id="vg:28479233"/>
<keyword evidence="1" id="KW-0812">Transmembrane</keyword>
<accession>A0A097A5B5</accession>
<name>A0A097A5B5_9VIRU</name>
<evidence type="ECO:0000313" key="3">
    <source>
        <dbReference type="EMBL" id="AIS40864.1"/>
    </source>
</evidence>
<feature type="transmembrane region" description="Helical" evidence="1">
    <location>
        <begin position="370"/>
        <end position="395"/>
    </location>
</feature>
<evidence type="ECO:0000259" key="2">
    <source>
        <dbReference type="Pfam" id="PF16506"/>
    </source>
</evidence>
<sequence length="400" mass="46116">MKFLVLLVSVVNAAVFVKDVTRQLVTTRERYALYQNLSPTLVKIGNYQISPFHSDPTCISVYRTNDWFFAGCELPSHCLGKTISVVDKKWYGQETVFCHATYHPKLTETYEFFNIEFKTSERKVRPRSPVELYGKVITEIAKLRPVSFFEYFIVARNESGYGVGPKICMEKLRDGTQLPKNVQLRHSDGMMCVDEVNYDDHDCHPFMFSTVMEMIMYYDFPIEFTDVPFSQGSYAATNNKVIGADAYTTNHASDSPSHVFDRIGGSFMVSFVNITSDQPFFIVKNSRNLRVTQTNCYDFHTHYKSPFSNILSTLSKFFQDELFELLKFLKKFSKSIAEILLFVVSELLLMVVNIVPYTGEFYTGAFITLVFYYTTFNIGVSITVGLFAYFFRIYIDSLIF</sequence>
<proteinExistence type="predicted"/>